<keyword evidence="5" id="KW-1185">Reference proteome</keyword>
<evidence type="ECO:0000259" key="3">
    <source>
        <dbReference type="Pfam" id="PF18962"/>
    </source>
</evidence>
<feature type="signal peptide" evidence="2">
    <location>
        <begin position="1"/>
        <end position="20"/>
    </location>
</feature>
<gene>
    <name evidence="4" type="ORF">SAMN05444377_11357</name>
</gene>
<dbReference type="NCBIfam" id="TIGR04183">
    <property type="entry name" value="Por_Secre_tail"/>
    <property type="match status" value="1"/>
</dbReference>
<accession>A0A1M5CZ38</accession>
<feature type="chain" id="PRO_5012928725" evidence="2">
    <location>
        <begin position="21"/>
        <end position="609"/>
    </location>
</feature>
<proteinExistence type="predicted"/>
<dbReference type="Proteomes" id="UP000184147">
    <property type="component" value="Unassembled WGS sequence"/>
</dbReference>
<evidence type="ECO:0000256" key="1">
    <source>
        <dbReference type="ARBA" id="ARBA00022729"/>
    </source>
</evidence>
<keyword evidence="1 2" id="KW-0732">Signal</keyword>
<name>A0A1M5CZ38_9FLAO</name>
<feature type="domain" description="Secretion system C-terminal sorting" evidence="3">
    <location>
        <begin position="541"/>
        <end position="605"/>
    </location>
</feature>
<dbReference type="OrthoDB" id="2582440at2"/>
<dbReference type="Pfam" id="PF18962">
    <property type="entry name" value="Por_Secre_tail"/>
    <property type="match status" value="1"/>
</dbReference>
<organism evidence="4 5">
    <name type="scientific">Flavobacterium fontis</name>
    <dbReference type="NCBI Taxonomy" id="1124188"/>
    <lineage>
        <taxon>Bacteria</taxon>
        <taxon>Pseudomonadati</taxon>
        <taxon>Bacteroidota</taxon>
        <taxon>Flavobacteriia</taxon>
        <taxon>Flavobacteriales</taxon>
        <taxon>Flavobacteriaceae</taxon>
        <taxon>Flavobacterium</taxon>
    </lineage>
</organism>
<sequence>MKKIVLLFVCLVSSATYVSAQLYVSNNSYVFNKGALLFARGNLELNGANSFLYLRNEAQFLQGSTGSSTNRGLGRLSVFQEGTSNAFAYNYWCSPVGNASAGSGNENFGVSMLGTPTSITATTPATLSAATYNGSAAAGSLTIATYWIWRFLSSNNYSQWVQSAATTNIAPGEGFTMKGVSGTDATNPGESVANNPGNRQRYDFRGKPNDGTIVINVANGASTLTGNPYPSAIDLNLFLNDPANSSIDGTALFWEHDKTVNSHNIVDYRGGYGVYNGTTSVYTPATFYTYDLGGNQGSVFSSPNNVYQRRFSPIGQGFMVRGVSNGSAIMRNTHRVFVKEGAANFSQFERLSNEANSAGVAGFGNIPNVAGIDYTQLSAEPTPHFTVNTSLGGNAVRQVALCFLPNALDGVDRADSKSPDATTNLPMDMYLVLENEPYVHATTAFDISKRIDVGFKCNAATTFTMMVKDIVNFDMAEDIFLYDAETGLYHDIKNQPYAFTLQPGVINNRYQITFTDQALSNGEFNGGRLDILQNNQEQLLVISNPTQYELSEVSLYDMLGKNVFTKKGLGSQNQYEFATGSLAEGIYIARIKTIEGHSLSKKVVIERVR</sequence>
<dbReference type="RefSeq" id="WP_073364205.1">
    <property type="nucleotide sequence ID" value="NZ_FQVQ01000013.1"/>
</dbReference>
<dbReference type="InterPro" id="IPR026444">
    <property type="entry name" value="Secre_tail"/>
</dbReference>
<dbReference type="STRING" id="1124188.SAMN05444377_11357"/>
<evidence type="ECO:0000256" key="2">
    <source>
        <dbReference type="SAM" id="SignalP"/>
    </source>
</evidence>
<reference evidence="4 5" key="1">
    <citation type="submission" date="2016-11" db="EMBL/GenBank/DDBJ databases">
        <authorList>
            <person name="Jaros S."/>
            <person name="Januszkiewicz K."/>
            <person name="Wedrychowicz H."/>
        </authorList>
    </citation>
    <scope>NUCLEOTIDE SEQUENCE [LARGE SCALE GENOMIC DNA]</scope>
    <source>
        <strain evidence="4 5">DSM 25660</strain>
    </source>
</reference>
<evidence type="ECO:0000313" key="5">
    <source>
        <dbReference type="Proteomes" id="UP000184147"/>
    </source>
</evidence>
<dbReference type="AlphaFoldDB" id="A0A1M5CZ38"/>
<protein>
    <submittedName>
        <fullName evidence="4">Por secretion system C-terminal sorting domain-containing protein</fullName>
    </submittedName>
</protein>
<evidence type="ECO:0000313" key="4">
    <source>
        <dbReference type="EMBL" id="SHF59895.1"/>
    </source>
</evidence>
<dbReference type="EMBL" id="FQVQ01000013">
    <property type="protein sequence ID" value="SHF59895.1"/>
    <property type="molecule type" value="Genomic_DNA"/>
</dbReference>